<keyword evidence="3 6" id="KW-0863">Zinc-finger</keyword>
<feature type="non-terminal residue" evidence="8">
    <location>
        <position position="381"/>
    </location>
</feature>
<organism evidence="8 9">
    <name type="scientific">Galemys pyrenaicus</name>
    <name type="common">Iberian desman</name>
    <name type="synonym">Pyrenean desman</name>
    <dbReference type="NCBI Taxonomy" id="202257"/>
    <lineage>
        <taxon>Eukaryota</taxon>
        <taxon>Metazoa</taxon>
        <taxon>Chordata</taxon>
        <taxon>Craniata</taxon>
        <taxon>Vertebrata</taxon>
        <taxon>Euteleostomi</taxon>
        <taxon>Mammalia</taxon>
        <taxon>Eutheria</taxon>
        <taxon>Laurasiatheria</taxon>
        <taxon>Eulipotyphla</taxon>
        <taxon>Talpidae</taxon>
        <taxon>Galemys</taxon>
    </lineage>
</organism>
<keyword evidence="2" id="KW-0677">Repeat</keyword>
<dbReference type="Proteomes" id="UP000700334">
    <property type="component" value="Unassembled WGS sequence"/>
</dbReference>
<evidence type="ECO:0000256" key="5">
    <source>
        <dbReference type="ARBA" id="ARBA00023242"/>
    </source>
</evidence>
<evidence type="ECO:0000256" key="3">
    <source>
        <dbReference type="ARBA" id="ARBA00022771"/>
    </source>
</evidence>
<dbReference type="InterPro" id="IPR050826">
    <property type="entry name" value="Krueppel_C2H2_ZnFinger"/>
</dbReference>
<evidence type="ECO:0000256" key="2">
    <source>
        <dbReference type="ARBA" id="ARBA00022737"/>
    </source>
</evidence>
<evidence type="ECO:0000313" key="9">
    <source>
        <dbReference type="Proteomes" id="UP000700334"/>
    </source>
</evidence>
<dbReference type="AlphaFoldDB" id="A0A8J6DEU5"/>
<sequence length="381" mass="43681">METETQRDGCSGTKNQHNMEPIQEVGLSYFSPKELSSWQTCQQDAGRLTECPNSMKNFQGIISQFQKKGDSPCQVWAGMPIQISEDENCVLTHRGNDTRHLEFPSWRAQHSWRKMCLTESDNYHCRCQQTSLKTSACKCNSTCWISHHSDNQGVHRMGQNYSCYDCGEGVIQVSLLNQDLIQTGQKPCPCNEQRGAFKDGFSSEVQWLQGKLQTYSLCGKDCRSAQSVHRDSCVFVTSYLQPCERMQTEGEPCKCEYGKNFSHCPCLNTYKIIHTVETSYRCNVYEKAFSHSLDLNRIFRTHTREEPLEYEENRNVFNQNSCLQVHQKHNEEKQHTDVECGKSSICTSHLNIQHRVCLGENPCNSEECVNGFSLASHFQDL</sequence>
<reference evidence="8" key="1">
    <citation type="journal article" date="2021" name="Evol. Appl.">
        <title>The genome of the Pyrenean desman and the effects of bottlenecks and inbreeding on the genomic landscape of an endangered species.</title>
        <authorList>
            <person name="Escoda L."/>
            <person name="Castresana J."/>
        </authorList>
    </citation>
    <scope>NUCLEOTIDE SEQUENCE</scope>
    <source>
        <strain evidence="8">IBE-C5619</strain>
    </source>
</reference>
<keyword evidence="9" id="KW-1185">Reference proteome</keyword>
<comment type="caution">
    <text evidence="8">The sequence shown here is derived from an EMBL/GenBank/DDBJ whole genome shotgun (WGS) entry which is preliminary data.</text>
</comment>
<keyword evidence="4" id="KW-0862">Zinc</keyword>
<evidence type="ECO:0000259" key="7">
    <source>
        <dbReference type="PROSITE" id="PS50157"/>
    </source>
</evidence>
<protein>
    <submittedName>
        <fullName evidence="8">Zinc finger protein 112</fullName>
    </submittedName>
</protein>
<keyword evidence="1" id="KW-0479">Metal-binding</keyword>
<dbReference type="InterPro" id="IPR013087">
    <property type="entry name" value="Znf_C2H2_type"/>
</dbReference>
<name>A0A8J6DEU5_GALPY</name>
<dbReference type="OrthoDB" id="9663770at2759"/>
<dbReference type="GO" id="GO:0008270">
    <property type="term" value="F:zinc ion binding"/>
    <property type="evidence" value="ECO:0007669"/>
    <property type="project" value="UniProtKB-KW"/>
</dbReference>
<dbReference type="SUPFAM" id="SSF57667">
    <property type="entry name" value="beta-beta-alpha zinc fingers"/>
    <property type="match status" value="1"/>
</dbReference>
<dbReference type="PANTHER" id="PTHR24377">
    <property type="entry name" value="IP01015P-RELATED"/>
    <property type="match status" value="1"/>
</dbReference>
<evidence type="ECO:0000313" key="8">
    <source>
        <dbReference type="EMBL" id="KAG8507037.1"/>
    </source>
</evidence>
<evidence type="ECO:0000256" key="4">
    <source>
        <dbReference type="ARBA" id="ARBA00022833"/>
    </source>
</evidence>
<accession>A0A8J6DEU5</accession>
<proteinExistence type="predicted"/>
<feature type="domain" description="C2H2-type" evidence="7">
    <location>
        <begin position="280"/>
        <end position="307"/>
    </location>
</feature>
<evidence type="ECO:0000256" key="6">
    <source>
        <dbReference type="PROSITE-ProRule" id="PRU00042"/>
    </source>
</evidence>
<evidence type="ECO:0000256" key="1">
    <source>
        <dbReference type="ARBA" id="ARBA00022723"/>
    </source>
</evidence>
<keyword evidence="5" id="KW-0539">Nucleus</keyword>
<dbReference type="PROSITE" id="PS50157">
    <property type="entry name" value="ZINC_FINGER_C2H2_2"/>
    <property type="match status" value="1"/>
</dbReference>
<dbReference type="Gene3D" id="3.30.160.60">
    <property type="entry name" value="Classic Zinc Finger"/>
    <property type="match status" value="1"/>
</dbReference>
<gene>
    <name evidence="8" type="ORF">J0S82_002912</name>
</gene>
<dbReference type="EMBL" id="JAGFMF010012129">
    <property type="protein sequence ID" value="KAG8507037.1"/>
    <property type="molecule type" value="Genomic_DNA"/>
</dbReference>
<dbReference type="InterPro" id="IPR036236">
    <property type="entry name" value="Znf_C2H2_sf"/>
</dbReference>